<keyword evidence="2" id="KW-1185">Reference proteome</keyword>
<evidence type="ECO:0008006" key="3">
    <source>
        <dbReference type="Google" id="ProtNLM"/>
    </source>
</evidence>
<name>A0ABP7F7P8_9FLAO</name>
<gene>
    <name evidence="1" type="ORF">GCM10022422_14750</name>
</gene>
<protein>
    <recommendedName>
        <fullName evidence="3">DUF4595 domain-containing protein</fullName>
    </recommendedName>
</protein>
<proteinExistence type="predicted"/>
<organism evidence="1 2">
    <name type="scientific">Flavobacterium ginsengisoli</name>
    <dbReference type="NCBI Taxonomy" id="871694"/>
    <lineage>
        <taxon>Bacteria</taxon>
        <taxon>Pseudomonadati</taxon>
        <taxon>Bacteroidota</taxon>
        <taxon>Flavobacteriia</taxon>
        <taxon>Flavobacteriales</taxon>
        <taxon>Flavobacteriaceae</taxon>
        <taxon>Flavobacterium</taxon>
    </lineage>
</organism>
<evidence type="ECO:0000313" key="1">
    <source>
        <dbReference type="EMBL" id="GAA3733116.1"/>
    </source>
</evidence>
<dbReference type="Proteomes" id="UP001501367">
    <property type="component" value="Unassembled WGS sequence"/>
</dbReference>
<accession>A0ABP7F7P8</accession>
<dbReference type="EMBL" id="BAABDT010000002">
    <property type="protein sequence ID" value="GAA3733116.1"/>
    <property type="molecule type" value="Genomic_DNA"/>
</dbReference>
<reference evidence="2" key="1">
    <citation type="journal article" date="2019" name="Int. J. Syst. Evol. Microbiol.">
        <title>The Global Catalogue of Microorganisms (GCM) 10K type strain sequencing project: providing services to taxonomists for standard genome sequencing and annotation.</title>
        <authorList>
            <consortium name="The Broad Institute Genomics Platform"/>
            <consortium name="The Broad Institute Genome Sequencing Center for Infectious Disease"/>
            <person name="Wu L."/>
            <person name="Ma J."/>
        </authorList>
    </citation>
    <scope>NUCLEOTIDE SEQUENCE [LARGE SCALE GENOMIC DNA]</scope>
    <source>
        <strain evidence="2">JCM 17336</strain>
    </source>
</reference>
<comment type="caution">
    <text evidence="1">The sequence shown here is derived from an EMBL/GenBank/DDBJ whole genome shotgun (WGS) entry which is preliminary data.</text>
</comment>
<evidence type="ECO:0000313" key="2">
    <source>
        <dbReference type="Proteomes" id="UP001501367"/>
    </source>
</evidence>
<sequence>MYFRRVYKKNIKLNLKHAITRHDKRDLLTKYMKKIILLFVLALGLTSCSNDSQDDNSQPEVVYADVKPTQSKYKAYYGAKITKSTGQASKTAEVGSGTETIKPVSVIFYPRTQTIGFSNIFDNSTVEYKVTNIVKEALKTIYSFQINNVAYTCTISAKTDSTAANVVISFSGGSYKFDISESSQNKIAKLVSKVIYTSKNVSDLDYVVEYTYADTLLIKSIRNYKDQVTLKPSVLTTDYKYDGSRLIEKTVTNDNGNYTKISYEYENNFITKATSVSSTNQVRIYIYEYDNQGRLSKAFGKTGTGTSFFDIITYTYEKNKLTSVVTDSAQSFRDTEVSIYESDRKPFLISQELILNPFLYMNFTHSGYTDMNGEYSVYWDRTFEYTPDGYLTKMLSEDDSMTYEYIEE</sequence>